<evidence type="ECO:0000256" key="8">
    <source>
        <dbReference type="ARBA" id="ARBA00022989"/>
    </source>
</evidence>
<keyword evidence="6" id="KW-0812">Transmembrane</keyword>
<dbReference type="InterPro" id="IPR050121">
    <property type="entry name" value="Cytochrome_P450_monoxygenase"/>
</dbReference>
<evidence type="ECO:0000256" key="4">
    <source>
        <dbReference type="ARBA" id="ARBA00010617"/>
    </source>
</evidence>
<dbReference type="Pfam" id="PF00067">
    <property type="entry name" value="p450"/>
    <property type="match status" value="1"/>
</dbReference>
<dbReference type="PRINTS" id="PR00385">
    <property type="entry name" value="P450"/>
</dbReference>
<dbReference type="AlphaFoldDB" id="A0A9W8MKC5"/>
<dbReference type="GO" id="GO:0005506">
    <property type="term" value="F:iron ion binding"/>
    <property type="evidence" value="ECO:0007669"/>
    <property type="project" value="InterPro"/>
</dbReference>
<dbReference type="InterPro" id="IPR036396">
    <property type="entry name" value="Cyt_P450_sf"/>
</dbReference>
<comment type="caution">
    <text evidence="15">The sequence shown here is derived from an EMBL/GenBank/DDBJ whole genome shotgun (WGS) entry which is preliminary data.</text>
</comment>
<organism evidence="15 16">
    <name type="scientific">Candolleomyces eurysporus</name>
    <dbReference type="NCBI Taxonomy" id="2828524"/>
    <lineage>
        <taxon>Eukaryota</taxon>
        <taxon>Fungi</taxon>
        <taxon>Dikarya</taxon>
        <taxon>Basidiomycota</taxon>
        <taxon>Agaricomycotina</taxon>
        <taxon>Agaricomycetes</taxon>
        <taxon>Agaricomycetidae</taxon>
        <taxon>Agaricales</taxon>
        <taxon>Agaricineae</taxon>
        <taxon>Psathyrellaceae</taxon>
        <taxon>Candolleomyces</taxon>
    </lineage>
</organism>
<keyword evidence="9 14" id="KW-0560">Oxidoreductase</keyword>
<dbReference type="InterPro" id="IPR017972">
    <property type="entry name" value="Cyt_P450_CS"/>
</dbReference>
<dbReference type="Gene3D" id="1.10.630.10">
    <property type="entry name" value="Cytochrome P450"/>
    <property type="match status" value="2"/>
</dbReference>
<evidence type="ECO:0000256" key="13">
    <source>
        <dbReference type="PIRSR" id="PIRSR602403-1"/>
    </source>
</evidence>
<evidence type="ECO:0000256" key="10">
    <source>
        <dbReference type="ARBA" id="ARBA00023004"/>
    </source>
</evidence>
<evidence type="ECO:0000256" key="1">
    <source>
        <dbReference type="ARBA" id="ARBA00001971"/>
    </source>
</evidence>
<keyword evidence="16" id="KW-1185">Reference proteome</keyword>
<keyword evidence="8" id="KW-1133">Transmembrane helix</keyword>
<evidence type="ECO:0000256" key="11">
    <source>
        <dbReference type="ARBA" id="ARBA00023033"/>
    </source>
</evidence>
<evidence type="ECO:0008006" key="17">
    <source>
        <dbReference type="Google" id="ProtNLM"/>
    </source>
</evidence>
<feature type="binding site" description="axial binding residue" evidence="13">
    <location>
        <position position="485"/>
    </location>
    <ligand>
        <name>heme</name>
        <dbReference type="ChEBI" id="CHEBI:30413"/>
    </ligand>
    <ligandPart>
        <name>Fe</name>
        <dbReference type="ChEBI" id="CHEBI:18248"/>
    </ligandPart>
</feature>
<keyword evidence="12" id="KW-0472">Membrane</keyword>
<dbReference type="InterPro" id="IPR002403">
    <property type="entry name" value="Cyt_P450_E_grp-IV"/>
</dbReference>
<evidence type="ECO:0000256" key="3">
    <source>
        <dbReference type="ARBA" id="ARBA00004721"/>
    </source>
</evidence>
<name>A0A9W8MKC5_9AGAR</name>
<keyword evidence="10 13" id="KW-0408">Iron</keyword>
<dbReference type="PROSITE" id="PS00086">
    <property type="entry name" value="CYTOCHROME_P450"/>
    <property type="match status" value="1"/>
</dbReference>
<keyword evidence="7 13" id="KW-0479">Metal-binding</keyword>
<dbReference type="GO" id="GO:0020037">
    <property type="term" value="F:heme binding"/>
    <property type="evidence" value="ECO:0007669"/>
    <property type="project" value="InterPro"/>
</dbReference>
<evidence type="ECO:0000256" key="2">
    <source>
        <dbReference type="ARBA" id="ARBA00004370"/>
    </source>
</evidence>
<comment type="pathway">
    <text evidence="3">Secondary metabolite biosynthesis; terpenoid biosynthesis.</text>
</comment>
<dbReference type="EMBL" id="JANBPK010000806">
    <property type="protein sequence ID" value="KAJ2931689.1"/>
    <property type="molecule type" value="Genomic_DNA"/>
</dbReference>
<proteinExistence type="inferred from homology"/>
<dbReference type="GO" id="GO:0016705">
    <property type="term" value="F:oxidoreductase activity, acting on paired donors, with incorporation or reduction of molecular oxygen"/>
    <property type="evidence" value="ECO:0007669"/>
    <property type="project" value="InterPro"/>
</dbReference>
<comment type="cofactor">
    <cofactor evidence="1 13">
        <name>heme</name>
        <dbReference type="ChEBI" id="CHEBI:30413"/>
    </cofactor>
</comment>
<evidence type="ECO:0000256" key="12">
    <source>
        <dbReference type="ARBA" id="ARBA00023136"/>
    </source>
</evidence>
<dbReference type="PANTHER" id="PTHR24305">
    <property type="entry name" value="CYTOCHROME P450"/>
    <property type="match status" value="1"/>
</dbReference>
<protein>
    <recommendedName>
        <fullName evidence="17">Cytochrome P450</fullName>
    </recommendedName>
</protein>
<evidence type="ECO:0000313" key="15">
    <source>
        <dbReference type="EMBL" id="KAJ2931689.1"/>
    </source>
</evidence>
<reference evidence="15" key="1">
    <citation type="submission" date="2022-06" db="EMBL/GenBank/DDBJ databases">
        <title>Genome Sequence of Candolleomyces eurysporus.</title>
        <authorList>
            <person name="Buettner E."/>
        </authorList>
    </citation>
    <scope>NUCLEOTIDE SEQUENCE</scope>
    <source>
        <strain evidence="15">VTCC 930004</strain>
    </source>
</reference>
<feature type="non-terminal residue" evidence="15">
    <location>
        <position position="548"/>
    </location>
</feature>
<gene>
    <name evidence="15" type="ORF">H1R20_g5421</name>
</gene>
<evidence type="ECO:0000313" key="16">
    <source>
        <dbReference type="Proteomes" id="UP001140091"/>
    </source>
</evidence>
<dbReference type="GO" id="GO:0004497">
    <property type="term" value="F:monooxygenase activity"/>
    <property type="evidence" value="ECO:0007669"/>
    <property type="project" value="UniProtKB-KW"/>
</dbReference>
<comment type="similarity">
    <text evidence="4 14">Belongs to the cytochrome P450 family.</text>
</comment>
<evidence type="ECO:0000256" key="7">
    <source>
        <dbReference type="ARBA" id="ARBA00022723"/>
    </source>
</evidence>
<sequence length="548" mass="61630">MFDLSKIDWSILDLSTLDLASVPETQWKALLALAVAAIAWRGLRRASAKTSNTLANVHGPGGASFLQGHYSLLFNNDAWSYHRSLAQQHGRAFRVKGTFGQDVLYTYDPKAMHHILLKDQHMYEEPEVFSSNATVTFGPGVLSVVGDRHRKQRKMLNPVFSVTHLRHMVPTFFGVAKQLGDTFMKKASKGPQEIDMVTWMTRAALEIVAQSGLGTSFSPVTEEHPEHSFITAVKELGPLMTVLLLPRLLVVPPVFKYNLGGAWLQRLVVNLVPWKAVHQMRDVIDTMHQTSLDIFEQKRNALAQDDSDVEQRQDIMSILMRENKKASLEDRLSDAEVLGQMSIHQDVQSKLRAELREAYENFGDEPDHDQLVGLPYLDAVCRETLRLFPPVATILRETQVDAMLPFSTPVKGSKNEEMSEVLIPRGSAILISILASNTDPEIWGSDSYEWKPERWLSPHPKAVTDAHIPGVYSNLMTFSGGGRSCIGFKFSQLEMKVILYTLIRQLQFSLPEQKIYWQMTVISSPTIDPTLSDLRPQMPLLVSLAEES</sequence>
<dbReference type="PANTHER" id="PTHR24305:SF166">
    <property type="entry name" value="CYTOCHROME P450 12A4, MITOCHONDRIAL-RELATED"/>
    <property type="match status" value="1"/>
</dbReference>
<evidence type="ECO:0000256" key="5">
    <source>
        <dbReference type="ARBA" id="ARBA00022617"/>
    </source>
</evidence>
<comment type="subcellular location">
    <subcellularLocation>
        <location evidence="2">Membrane</location>
    </subcellularLocation>
</comment>
<accession>A0A9W8MKC5</accession>
<keyword evidence="11 14" id="KW-0503">Monooxygenase</keyword>
<dbReference type="PRINTS" id="PR00465">
    <property type="entry name" value="EP450IV"/>
</dbReference>
<dbReference type="GO" id="GO:0016020">
    <property type="term" value="C:membrane"/>
    <property type="evidence" value="ECO:0007669"/>
    <property type="project" value="UniProtKB-SubCell"/>
</dbReference>
<keyword evidence="5 13" id="KW-0349">Heme</keyword>
<evidence type="ECO:0000256" key="14">
    <source>
        <dbReference type="RuleBase" id="RU000461"/>
    </source>
</evidence>
<evidence type="ECO:0000256" key="9">
    <source>
        <dbReference type="ARBA" id="ARBA00023002"/>
    </source>
</evidence>
<evidence type="ECO:0000256" key="6">
    <source>
        <dbReference type="ARBA" id="ARBA00022692"/>
    </source>
</evidence>
<dbReference type="InterPro" id="IPR001128">
    <property type="entry name" value="Cyt_P450"/>
</dbReference>
<dbReference type="SUPFAM" id="SSF48264">
    <property type="entry name" value="Cytochrome P450"/>
    <property type="match status" value="1"/>
</dbReference>
<dbReference type="OrthoDB" id="1470350at2759"/>
<dbReference type="Proteomes" id="UP001140091">
    <property type="component" value="Unassembled WGS sequence"/>
</dbReference>